<comment type="subcellular location">
    <subcellularLocation>
        <location evidence="1">Mitochondrion</location>
    </subcellularLocation>
</comment>
<dbReference type="OrthoDB" id="19439at2759"/>
<dbReference type="PANTHER" id="PTHR13477">
    <property type="entry name" value="MITOCHONDRIAL 39S RIBOSOMAL PROTEIN L49"/>
    <property type="match status" value="1"/>
</dbReference>
<dbReference type="GO" id="GO:0006412">
    <property type="term" value="P:translation"/>
    <property type="evidence" value="ECO:0007669"/>
    <property type="project" value="InterPro"/>
</dbReference>
<sequence length="187" mass="21708">MQLILRTVTRQRTLYPVSRYPIRLLRCYSASKKENDPHDYLKKLQESEMNEDEQHDKQDEVSGKFWSGDVGKPDNNNNNNDGKKMLRSWIPIARRCYSSSTATPAYVIRRTANKGLPVYSDIKNGRTEKLTIVRRINGDANALREELFTLFPEASPAHIRVNPRNNQVIIKGIYVNEVKEWLIQKGF</sequence>
<keyword evidence="9" id="KW-1185">Reference proteome</keyword>
<dbReference type="Pfam" id="PF05046">
    <property type="entry name" value="Img2"/>
    <property type="match status" value="1"/>
</dbReference>
<dbReference type="Gene3D" id="3.30.780.10">
    <property type="entry name" value="SUI1-like domain"/>
    <property type="match status" value="1"/>
</dbReference>
<evidence type="ECO:0000256" key="4">
    <source>
        <dbReference type="ARBA" id="ARBA00023128"/>
    </source>
</evidence>
<keyword evidence="5" id="KW-0687">Ribonucleoprotein</keyword>
<organism evidence="8 9">
    <name type="scientific">Apophysomyces ossiformis</name>
    <dbReference type="NCBI Taxonomy" id="679940"/>
    <lineage>
        <taxon>Eukaryota</taxon>
        <taxon>Fungi</taxon>
        <taxon>Fungi incertae sedis</taxon>
        <taxon>Mucoromycota</taxon>
        <taxon>Mucoromycotina</taxon>
        <taxon>Mucoromycetes</taxon>
        <taxon>Mucorales</taxon>
        <taxon>Mucorineae</taxon>
        <taxon>Mucoraceae</taxon>
        <taxon>Apophysomyces</taxon>
    </lineage>
</organism>
<name>A0A8H7ETU8_9FUNG</name>
<comment type="similarity">
    <text evidence="2">Belongs to the mitochondrion-specific ribosomal protein mL49 family.</text>
</comment>
<gene>
    <name evidence="8" type="ORF">EC973_000046</name>
</gene>
<protein>
    <recommendedName>
        <fullName evidence="6">Large ribosomal subunit protein mL49</fullName>
    </recommendedName>
</protein>
<evidence type="ECO:0000313" key="9">
    <source>
        <dbReference type="Proteomes" id="UP000605846"/>
    </source>
</evidence>
<reference evidence="8" key="1">
    <citation type="submission" date="2020-01" db="EMBL/GenBank/DDBJ databases">
        <title>Genome Sequencing of Three Apophysomyces-Like Fungal Strains Confirms a Novel Fungal Genus in the Mucoromycota with divergent Burkholderia-like Endosymbiotic Bacteria.</title>
        <authorList>
            <person name="Stajich J.E."/>
            <person name="Macias A.M."/>
            <person name="Carter-House D."/>
            <person name="Lovett B."/>
            <person name="Kasson L.R."/>
            <person name="Berry K."/>
            <person name="Grigoriev I."/>
            <person name="Chang Y."/>
            <person name="Spatafora J."/>
            <person name="Kasson M.T."/>
        </authorList>
    </citation>
    <scope>NUCLEOTIDE SEQUENCE</scope>
    <source>
        <strain evidence="8">NRRL A-21654</strain>
    </source>
</reference>
<evidence type="ECO:0000256" key="2">
    <source>
        <dbReference type="ARBA" id="ARBA00005677"/>
    </source>
</evidence>
<dbReference type="Proteomes" id="UP000605846">
    <property type="component" value="Unassembled WGS sequence"/>
</dbReference>
<proteinExistence type="inferred from homology"/>
<dbReference type="EMBL" id="JABAYA010000001">
    <property type="protein sequence ID" value="KAF7732773.1"/>
    <property type="molecule type" value="Genomic_DNA"/>
</dbReference>
<accession>A0A8H7ETU8</accession>
<dbReference type="InterPro" id="IPR007740">
    <property type="entry name" value="Ribosomal_mL49"/>
</dbReference>
<evidence type="ECO:0000256" key="6">
    <source>
        <dbReference type="ARBA" id="ARBA00035191"/>
    </source>
</evidence>
<evidence type="ECO:0000256" key="1">
    <source>
        <dbReference type="ARBA" id="ARBA00004173"/>
    </source>
</evidence>
<evidence type="ECO:0000256" key="5">
    <source>
        <dbReference type="ARBA" id="ARBA00023274"/>
    </source>
</evidence>
<comment type="caution">
    <text evidence="8">The sequence shown here is derived from an EMBL/GenBank/DDBJ whole genome shotgun (WGS) entry which is preliminary data.</text>
</comment>
<dbReference type="AlphaFoldDB" id="A0A8H7ETU8"/>
<dbReference type="PANTHER" id="PTHR13477:SF0">
    <property type="entry name" value="LARGE RIBOSOMAL SUBUNIT PROTEIN ML49"/>
    <property type="match status" value="1"/>
</dbReference>
<dbReference type="GO" id="GO:0005762">
    <property type="term" value="C:mitochondrial large ribosomal subunit"/>
    <property type="evidence" value="ECO:0007669"/>
    <property type="project" value="TreeGrafter"/>
</dbReference>
<dbReference type="GO" id="GO:0003735">
    <property type="term" value="F:structural constituent of ribosome"/>
    <property type="evidence" value="ECO:0007669"/>
    <property type="project" value="InterPro"/>
</dbReference>
<evidence type="ECO:0000256" key="3">
    <source>
        <dbReference type="ARBA" id="ARBA00022980"/>
    </source>
</evidence>
<evidence type="ECO:0000313" key="8">
    <source>
        <dbReference type="EMBL" id="KAF7732773.1"/>
    </source>
</evidence>
<evidence type="ECO:0000256" key="7">
    <source>
        <dbReference type="SAM" id="MobiDB-lite"/>
    </source>
</evidence>
<keyword evidence="3" id="KW-0689">Ribosomal protein</keyword>
<feature type="compositionally biased region" description="Basic and acidic residues" evidence="7">
    <location>
        <begin position="48"/>
        <end position="62"/>
    </location>
</feature>
<keyword evidence="4" id="KW-0496">Mitochondrion</keyword>
<feature type="region of interest" description="Disordered" evidence="7">
    <location>
        <begin position="48"/>
        <end position="83"/>
    </location>
</feature>